<dbReference type="RefSeq" id="WP_033513292.1">
    <property type="nucleotide sequence ID" value="NZ_JDUO01000013.1"/>
</dbReference>
<organism evidence="2 3">
    <name type="scientific">Bifidobacterium mongoliense DSM 21395</name>
    <dbReference type="NCBI Taxonomy" id="1437603"/>
    <lineage>
        <taxon>Bacteria</taxon>
        <taxon>Bacillati</taxon>
        <taxon>Actinomycetota</taxon>
        <taxon>Actinomycetes</taxon>
        <taxon>Bifidobacteriales</taxon>
        <taxon>Bifidobacteriaceae</taxon>
        <taxon>Bifidobacterium</taxon>
    </lineage>
</organism>
<dbReference type="Gene3D" id="3.40.190.10">
    <property type="entry name" value="Periplasmic binding protein-like II"/>
    <property type="match status" value="2"/>
</dbReference>
<dbReference type="InterPro" id="IPR050490">
    <property type="entry name" value="Bact_solute-bd_prot1"/>
</dbReference>
<dbReference type="Pfam" id="PF01547">
    <property type="entry name" value="SBP_bac_1"/>
    <property type="match status" value="1"/>
</dbReference>
<feature type="signal peptide" evidence="1">
    <location>
        <begin position="1"/>
        <end position="31"/>
    </location>
</feature>
<dbReference type="GeneID" id="93094912"/>
<protein>
    <submittedName>
        <fullName evidence="2">Carbohydrate ABC transporter substrate-binding protein</fullName>
    </submittedName>
</protein>
<keyword evidence="1" id="KW-0732">Signal</keyword>
<dbReference type="AlphaFoldDB" id="A0A087C1J0"/>
<keyword evidence="3" id="KW-1185">Reference proteome</keyword>
<evidence type="ECO:0000313" key="2">
    <source>
        <dbReference type="EMBL" id="KFI77140.1"/>
    </source>
</evidence>
<proteinExistence type="predicted"/>
<dbReference type="InterPro" id="IPR006059">
    <property type="entry name" value="SBP"/>
</dbReference>
<feature type="chain" id="PRO_5001819138" evidence="1">
    <location>
        <begin position="32"/>
        <end position="413"/>
    </location>
</feature>
<dbReference type="EMBL" id="JGZE01000009">
    <property type="protein sequence ID" value="KFI77140.1"/>
    <property type="molecule type" value="Genomic_DNA"/>
</dbReference>
<comment type="caution">
    <text evidence="2">The sequence shown here is derived from an EMBL/GenBank/DDBJ whole genome shotgun (WGS) entry which is preliminary data.</text>
</comment>
<dbReference type="PANTHER" id="PTHR43649">
    <property type="entry name" value="ARABINOSE-BINDING PROTEIN-RELATED"/>
    <property type="match status" value="1"/>
</dbReference>
<evidence type="ECO:0000313" key="3">
    <source>
        <dbReference type="Proteomes" id="UP000029082"/>
    </source>
</evidence>
<gene>
    <name evidence="2" type="ORF">BMON_1236</name>
</gene>
<evidence type="ECO:0000256" key="1">
    <source>
        <dbReference type="SAM" id="SignalP"/>
    </source>
</evidence>
<name>A0A087C1J0_9BIFI</name>
<accession>A0A087C1J0</accession>
<sequence>MNVRSKMRGLLALGAAAAVVLPFAACGSSSANTTTISFYSYFAKNQIGTVVDDFEKANPDIKLDVSYGQNPSQYVQTLQTRLAGGKPPTVFNLTMDNRTDVMNSGAAMDLKNESFTKGIDPANFQLFQQDGKTYGMPVTAWFSGMFYNKKILAAAGYKTLPASWDEFIAMSKKIDASGKTAYLEDFNSQPSPSLAGLLGSSYGKKNDTNPDNDIWTGKATFSENWKEAVNEWDQGIKEGAIPQKSIGVSGDQIKNEFVSGNLAVYRSGPWDISDLAQSGIDYGVAPMPAVKGAKPWITGGPDQGFAIAAKASAKEQAAGKKFLTFLNSKQGLKDFTSAAGTVSLSSKYSSTPAKEIASLVNDYLKKNHAYWINWGKSPTAMSTTMIAEQQQLVQGKITTSQFLKALDDKWKTL</sequence>
<dbReference type="STRING" id="1437603.GCA_000771525_00371"/>
<dbReference type="eggNOG" id="COG1653">
    <property type="taxonomic scope" value="Bacteria"/>
</dbReference>
<dbReference type="Proteomes" id="UP000029082">
    <property type="component" value="Unassembled WGS sequence"/>
</dbReference>
<dbReference type="PANTHER" id="PTHR43649:SF12">
    <property type="entry name" value="DIACETYLCHITOBIOSE BINDING PROTEIN DASA"/>
    <property type="match status" value="1"/>
</dbReference>
<dbReference type="OrthoDB" id="2060074at2"/>
<dbReference type="SUPFAM" id="SSF53850">
    <property type="entry name" value="Periplasmic binding protein-like II"/>
    <property type="match status" value="1"/>
</dbReference>
<reference evidence="2 3" key="1">
    <citation type="submission" date="2014-03" db="EMBL/GenBank/DDBJ databases">
        <title>Genomics of Bifidobacteria.</title>
        <authorList>
            <person name="Ventura M."/>
            <person name="Milani C."/>
            <person name="Lugli G.A."/>
        </authorList>
    </citation>
    <scope>NUCLEOTIDE SEQUENCE [LARGE SCALE GENOMIC DNA]</scope>
    <source>
        <strain evidence="2 3">DSM 21395</strain>
    </source>
</reference>